<dbReference type="InParanoid" id="A0A0L0HAX5"/>
<dbReference type="GO" id="GO:0032541">
    <property type="term" value="C:cortical endoplasmic reticulum"/>
    <property type="evidence" value="ECO:0007669"/>
    <property type="project" value="TreeGrafter"/>
</dbReference>
<reference evidence="3 4" key="1">
    <citation type="submission" date="2009-08" db="EMBL/GenBank/DDBJ databases">
        <title>The Genome Sequence of Spizellomyces punctatus strain DAOM BR117.</title>
        <authorList>
            <consortium name="The Broad Institute Genome Sequencing Platform"/>
            <person name="Russ C."/>
            <person name="Cuomo C."/>
            <person name="Shea T."/>
            <person name="Young S.K."/>
            <person name="Zeng Q."/>
            <person name="Koehrsen M."/>
            <person name="Haas B."/>
            <person name="Borodovsky M."/>
            <person name="Guigo R."/>
            <person name="Alvarado L."/>
            <person name="Berlin A."/>
            <person name="Bochicchio J."/>
            <person name="Borenstein D."/>
            <person name="Chapman S."/>
            <person name="Chen Z."/>
            <person name="Engels R."/>
            <person name="Freedman E."/>
            <person name="Gellesch M."/>
            <person name="Goldberg J."/>
            <person name="Griggs A."/>
            <person name="Gujja S."/>
            <person name="Heiman D."/>
            <person name="Hepburn T."/>
            <person name="Howarth C."/>
            <person name="Jen D."/>
            <person name="Larson L."/>
            <person name="Lewis B."/>
            <person name="Mehta T."/>
            <person name="Park D."/>
            <person name="Pearson M."/>
            <person name="Roberts A."/>
            <person name="Saif S."/>
            <person name="Shenoy N."/>
            <person name="Sisk P."/>
            <person name="Stolte C."/>
            <person name="Sykes S."/>
            <person name="Thomson T."/>
            <person name="Walk T."/>
            <person name="White J."/>
            <person name="Yandava C."/>
            <person name="Burger G."/>
            <person name="Gray M.W."/>
            <person name="Holland P.W.H."/>
            <person name="King N."/>
            <person name="Lang F.B.F."/>
            <person name="Roger A.J."/>
            <person name="Ruiz-Trillo I."/>
            <person name="Lander E."/>
            <person name="Nusbaum C."/>
        </authorList>
    </citation>
    <scope>NUCLEOTIDE SEQUENCE [LARGE SCALE GENOMIC DNA]</scope>
    <source>
        <strain evidence="3 4">DAOM BR117</strain>
    </source>
</reference>
<dbReference type="AlphaFoldDB" id="A0A0L0HAX5"/>
<name>A0A0L0HAX5_SPIPD</name>
<organism evidence="3 4">
    <name type="scientific">Spizellomyces punctatus (strain DAOM BR117)</name>
    <dbReference type="NCBI Taxonomy" id="645134"/>
    <lineage>
        <taxon>Eukaryota</taxon>
        <taxon>Fungi</taxon>
        <taxon>Fungi incertae sedis</taxon>
        <taxon>Chytridiomycota</taxon>
        <taxon>Chytridiomycota incertae sedis</taxon>
        <taxon>Chytridiomycetes</taxon>
        <taxon>Spizellomycetales</taxon>
        <taxon>Spizellomycetaceae</taxon>
        <taxon>Spizellomyces</taxon>
    </lineage>
</organism>
<dbReference type="GO" id="GO:0046983">
    <property type="term" value="F:protein dimerization activity"/>
    <property type="evidence" value="ECO:0007669"/>
    <property type="project" value="InterPro"/>
</dbReference>
<dbReference type="PANTHER" id="PTHR12308:SF73">
    <property type="entry name" value="ANOCTAMIN"/>
    <property type="match status" value="1"/>
</dbReference>
<feature type="compositionally biased region" description="Polar residues" evidence="1">
    <location>
        <begin position="51"/>
        <end position="60"/>
    </location>
</feature>
<evidence type="ECO:0000313" key="4">
    <source>
        <dbReference type="Proteomes" id="UP000053201"/>
    </source>
</evidence>
<dbReference type="InterPro" id="IPR007632">
    <property type="entry name" value="Anoctamin"/>
</dbReference>
<dbReference type="GO" id="GO:0005254">
    <property type="term" value="F:chloride channel activity"/>
    <property type="evidence" value="ECO:0007669"/>
    <property type="project" value="TreeGrafter"/>
</dbReference>
<dbReference type="InterPro" id="IPR032394">
    <property type="entry name" value="Anoct_dimer"/>
</dbReference>
<feature type="region of interest" description="Disordered" evidence="1">
    <location>
        <begin position="47"/>
        <end position="108"/>
    </location>
</feature>
<evidence type="ECO:0000259" key="2">
    <source>
        <dbReference type="Pfam" id="PF16178"/>
    </source>
</evidence>
<dbReference type="RefSeq" id="XP_016606775.1">
    <property type="nucleotide sequence ID" value="XM_016753930.1"/>
</dbReference>
<feature type="compositionally biased region" description="Basic residues" evidence="1">
    <location>
        <begin position="75"/>
        <end position="91"/>
    </location>
</feature>
<keyword evidence="4" id="KW-1185">Reference proteome</keyword>
<dbReference type="GeneID" id="27689076"/>
<proteinExistence type="predicted"/>
<evidence type="ECO:0000256" key="1">
    <source>
        <dbReference type="SAM" id="MobiDB-lite"/>
    </source>
</evidence>
<dbReference type="VEuPathDB" id="FungiDB:SPPG_05717"/>
<sequence length="262" mass="30348">MLRANLFVELEVDWESFQEEERFVKIMAPFDALCREAEKVRLKMEVKARTKSSPTKQHPLQTPLLFSPMSNNSSPRHRQQHNHKKKGKHNKPTNNHTPPGAYSPKSSTISMAASTSWSMSERLSRIAGYMFTIERCPANRRTATFRRNHLVDFIGGDPEEEGLGVHGVLWNFFSTARRIELVYSIMLHHILSPNASSPIEHRTGIRDLLEEEVYTDWYAVHDGQCELERDRTTPSANMREELYKVWVKSPIRTLLKGFITRE</sequence>
<dbReference type="OrthoDB" id="296386at2759"/>
<dbReference type="PANTHER" id="PTHR12308">
    <property type="entry name" value="ANOCTAMIN"/>
    <property type="match status" value="1"/>
</dbReference>
<dbReference type="Pfam" id="PF16178">
    <property type="entry name" value="Anoct_dimer"/>
    <property type="match status" value="1"/>
</dbReference>
<dbReference type="Proteomes" id="UP000053201">
    <property type="component" value="Unassembled WGS sequence"/>
</dbReference>
<feature type="non-terminal residue" evidence="3">
    <location>
        <position position="262"/>
    </location>
</feature>
<gene>
    <name evidence="3" type="ORF">SPPG_05717</name>
</gene>
<protein>
    <recommendedName>
        <fullName evidence="2">Anoctamin dimerisation domain-containing protein</fullName>
    </recommendedName>
</protein>
<accession>A0A0L0HAX5</accession>
<feature type="domain" description="Anoctamin dimerisation" evidence="2">
    <location>
        <begin position="8"/>
        <end position="248"/>
    </location>
</feature>
<evidence type="ECO:0000313" key="3">
    <source>
        <dbReference type="EMBL" id="KNC98735.1"/>
    </source>
</evidence>
<dbReference type="EMBL" id="KQ257459">
    <property type="protein sequence ID" value="KNC98735.1"/>
    <property type="molecule type" value="Genomic_DNA"/>
</dbReference>